<name>A0A0S7BVL7_9BACT</name>
<dbReference type="InterPro" id="IPR039523">
    <property type="entry name" value="RimK-rel_E_lig_ATP-grasp"/>
</dbReference>
<protein>
    <submittedName>
        <fullName evidence="2">Sugar-transfer associated ATP-grasp</fullName>
    </submittedName>
</protein>
<evidence type="ECO:0000313" key="3">
    <source>
        <dbReference type="Proteomes" id="UP000053091"/>
    </source>
</evidence>
<gene>
    <name evidence="2" type="ORF">TBC1_12813</name>
</gene>
<dbReference type="Pfam" id="PF14397">
    <property type="entry name" value="ATPgrasp_ST"/>
    <property type="match status" value="1"/>
</dbReference>
<dbReference type="OrthoDB" id="6315394at2"/>
<reference evidence="2" key="1">
    <citation type="journal article" date="2015" name="Genome Announc.">
        <title>Draft Genome Sequence of Bacteroidales Strain TBC1, a Novel Isolate from a Methanogenic Wastewater Treatment System.</title>
        <authorList>
            <person name="Tourlousse D.M."/>
            <person name="Matsuura N."/>
            <person name="Sun L."/>
            <person name="Toyonaga M."/>
            <person name="Kuroda K."/>
            <person name="Ohashi A."/>
            <person name="Cruz R."/>
            <person name="Yamaguchi T."/>
            <person name="Sekiguchi Y."/>
        </authorList>
    </citation>
    <scope>NUCLEOTIDE SEQUENCE [LARGE SCALE GENOMIC DNA]</scope>
    <source>
        <strain evidence="2">TBC1</strain>
    </source>
</reference>
<organism evidence="2">
    <name type="scientific">Lentimicrobium saccharophilum</name>
    <dbReference type="NCBI Taxonomy" id="1678841"/>
    <lineage>
        <taxon>Bacteria</taxon>
        <taxon>Pseudomonadati</taxon>
        <taxon>Bacteroidota</taxon>
        <taxon>Bacteroidia</taxon>
        <taxon>Bacteroidales</taxon>
        <taxon>Lentimicrobiaceae</taxon>
        <taxon>Lentimicrobium</taxon>
    </lineage>
</organism>
<proteinExistence type="predicted"/>
<evidence type="ECO:0000313" key="2">
    <source>
        <dbReference type="EMBL" id="GAP44997.1"/>
    </source>
</evidence>
<dbReference type="EMBL" id="DF968183">
    <property type="protein sequence ID" value="GAP44997.1"/>
    <property type="molecule type" value="Genomic_DNA"/>
</dbReference>
<feature type="domain" description="Alpha-L-glutamate ligase-related protein ATP-grasp" evidence="1">
    <location>
        <begin position="193"/>
        <end position="343"/>
    </location>
</feature>
<dbReference type="RefSeq" id="WP_062045013.1">
    <property type="nucleotide sequence ID" value="NZ_DF968183.1"/>
</dbReference>
<dbReference type="AlphaFoldDB" id="A0A0S7BVL7"/>
<dbReference type="Proteomes" id="UP000053091">
    <property type="component" value="Unassembled WGS sequence"/>
</dbReference>
<accession>A0A0S7BVL7</accession>
<dbReference type="SUPFAM" id="SSF56059">
    <property type="entry name" value="Glutathione synthetase ATP-binding domain-like"/>
    <property type="match status" value="1"/>
</dbReference>
<sequence>MTYSIYNRIIGRIEVILWYLIRKADRTLAYKYARNEAHIARKKVILQKGYKTVNRQLKRNLKRYSKDNFGSTSFWPYLALFTEIRERFISGWIPEDYYWKNLLPEWNPSPYNMVCNFKGFDHRIFENFALTPLFIVIRGNFYNSDYQMVSLDQVMLFFREYNKKVVVKEEFGRGGKEVRIFESADFGNIHIEKSKNYVIQPYIEQYQSLNDLYPDSVNTFRVNTFIERDGSISVRLVFLRYGSNGSKVDNLASGGRFIVFDTDGKPAKYACNKLGIDIGERHENTGYLFSELRFPMYGEMLEKCKVAHSRFPYVRIIGWDVCIDKAGVPVLLEWNAGRPHIDIIEGKFGPVFPEIQNQNRIRPN</sequence>
<dbReference type="STRING" id="1678841.TBC1_12813"/>
<keyword evidence="3" id="KW-1185">Reference proteome</keyword>
<evidence type="ECO:0000259" key="1">
    <source>
        <dbReference type="Pfam" id="PF14397"/>
    </source>
</evidence>